<gene>
    <name evidence="1" type="ORF">LCGC14_0978540</name>
</gene>
<accession>A0A0F9NVQ7</accession>
<sequence length="70" mass="7803">MEIIETKKISWYMGRPAPGKFKCMVCQKSEATIKIKLKEGIAKINIIICQGCLDLGADYIGPVIFKSLNL</sequence>
<proteinExistence type="predicted"/>
<organism evidence="1">
    <name type="scientific">marine sediment metagenome</name>
    <dbReference type="NCBI Taxonomy" id="412755"/>
    <lineage>
        <taxon>unclassified sequences</taxon>
        <taxon>metagenomes</taxon>
        <taxon>ecological metagenomes</taxon>
    </lineage>
</organism>
<dbReference type="EMBL" id="LAZR01003640">
    <property type="protein sequence ID" value="KKN16182.1"/>
    <property type="molecule type" value="Genomic_DNA"/>
</dbReference>
<protein>
    <submittedName>
        <fullName evidence="1">Uncharacterized protein</fullName>
    </submittedName>
</protein>
<dbReference type="AlphaFoldDB" id="A0A0F9NVQ7"/>
<comment type="caution">
    <text evidence="1">The sequence shown here is derived from an EMBL/GenBank/DDBJ whole genome shotgun (WGS) entry which is preliminary data.</text>
</comment>
<evidence type="ECO:0000313" key="1">
    <source>
        <dbReference type="EMBL" id="KKN16182.1"/>
    </source>
</evidence>
<name>A0A0F9NVQ7_9ZZZZ</name>
<reference evidence="1" key="1">
    <citation type="journal article" date="2015" name="Nature">
        <title>Complex archaea that bridge the gap between prokaryotes and eukaryotes.</title>
        <authorList>
            <person name="Spang A."/>
            <person name="Saw J.H."/>
            <person name="Jorgensen S.L."/>
            <person name="Zaremba-Niedzwiedzka K."/>
            <person name="Martijn J."/>
            <person name="Lind A.E."/>
            <person name="van Eijk R."/>
            <person name="Schleper C."/>
            <person name="Guy L."/>
            <person name="Ettema T.J."/>
        </authorList>
    </citation>
    <scope>NUCLEOTIDE SEQUENCE</scope>
</reference>